<evidence type="ECO:0000256" key="3">
    <source>
        <dbReference type="ARBA" id="ARBA00012759"/>
    </source>
</evidence>
<keyword evidence="6" id="KW-0378">Hydrolase</keyword>
<keyword evidence="5" id="KW-0833">Ubl conjugation pathway</keyword>
<name>A0ABR2X3L3_9FUNG</name>
<feature type="region of interest" description="Disordered" evidence="8">
    <location>
        <begin position="362"/>
        <end position="382"/>
    </location>
</feature>
<dbReference type="Gene3D" id="3.90.70.10">
    <property type="entry name" value="Cysteine proteinases"/>
    <property type="match status" value="2"/>
</dbReference>
<dbReference type="Proteomes" id="UP001479436">
    <property type="component" value="Unassembled WGS sequence"/>
</dbReference>
<dbReference type="CDD" id="cd02674">
    <property type="entry name" value="Peptidase_C19R"/>
    <property type="match status" value="1"/>
</dbReference>
<evidence type="ECO:0000256" key="6">
    <source>
        <dbReference type="ARBA" id="ARBA00022801"/>
    </source>
</evidence>
<dbReference type="InterPro" id="IPR018200">
    <property type="entry name" value="USP_CS"/>
</dbReference>
<evidence type="ECO:0000256" key="7">
    <source>
        <dbReference type="ARBA" id="ARBA00022807"/>
    </source>
</evidence>
<dbReference type="SUPFAM" id="SSF54001">
    <property type="entry name" value="Cysteine proteinases"/>
    <property type="match status" value="1"/>
</dbReference>
<dbReference type="PROSITE" id="PS00973">
    <property type="entry name" value="USP_2"/>
    <property type="match status" value="1"/>
</dbReference>
<comment type="similarity">
    <text evidence="2">Belongs to the peptidase C19 family.</text>
</comment>
<evidence type="ECO:0000259" key="9">
    <source>
        <dbReference type="PROSITE" id="PS50235"/>
    </source>
</evidence>
<keyword evidence="7" id="KW-0788">Thiol protease</keyword>
<evidence type="ECO:0000256" key="8">
    <source>
        <dbReference type="SAM" id="MobiDB-lite"/>
    </source>
</evidence>
<proteinExistence type="inferred from homology"/>
<comment type="catalytic activity">
    <reaction evidence="1">
        <text>Thiol-dependent hydrolysis of ester, thioester, amide, peptide and isopeptide bonds formed by the C-terminal Gly of ubiquitin (a 76-residue protein attached to proteins as an intracellular targeting signal).</text>
        <dbReference type="EC" id="3.4.19.12"/>
    </reaction>
</comment>
<dbReference type="InterPro" id="IPR001394">
    <property type="entry name" value="Peptidase_C19_UCH"/>
</dbReference>
<dbReference type="PANTHER" id="PTHR21646">
    <property type="entry name" value="UBIQUITIN CARBOXYL-TERMINAL HYDROLASE"/>
    <property type="match status" value="1"/>
</dbReference>
<comment type="caution">
    <text evidence="10">The sequence shown here is derived from an EMBL/GenBank/DDBJ whole genome shotgun (WGS) entry which is preliminary data.</text>
</comment>
<dbReference type="Pfam" id="PF00443">
    <property type="entry name" value="UCH"/>
    <property type="match status" value="2"/>
</dbReference>
<dbReference type="PANTHER" id="PTHR21646:SF24">
    <property type="entry name" value="UBIQUITIN CARBOXYL-TERMINAL HYDROLASE"/>
    <property type="match status" value="1"/>
</dbReference>
<evidence type="ECO:0000256" key="5">
    <source>
        <dbReference type="ARBA" id="ARBA00022786"/>
    </source>
</evidence>
<gene>
    <name evidence="10" type="ORF">K7432_001269</name>
</gene>
<dbReference type="PROSITE" id="PS50235">
    <property type="entry name" value="USP_3"/>
    <property type="match status" value="1"/>
</dbReference>
<organism evidence="10 11">
    <name type="scientific">Basidiobolus ranarum</name>
    <dbReference type="NCBI Taxonomy" id="34480"/>
    <lineage>
        <taxon>Eukaryota</taxon>
        <taxon>Fungi</taxon>
        <taxon>Fungi incertae sedis</taxon>
        <taxon>Zoopagomycota</taxon>
        <taxon>Entomophthoromycotina</taxon>
        <taxon>Basidiobolomycetes</taxon>
        <taxon>Basidiobolales</taxon>
        <taxon>Basidiobolaceae</taxon>
        <taxon>Basidiobolus</taxon>
    </lineage>
</organism>
<keyword evidence="11" id="KW-1185">Reference proteome</keyword>
<keyword evidence="4" id="KW-0645">Protease</keyword>
<dbReference type="EMBL" id="JASJQH010000027">
    <property type="protein sequence ID" value="KAK9768247.1"/>
    <property type="molecule type" value="Genomic_DNA"/>
</dbReference>
<protein>
    <recommendedName>
        <fullName evidence="3">ubiquitinyl hydrolase 1</fullName>
        <ecNumber evidence="3">3.4.19.12</ecNumber>
    </recommendedName>
</protein>
<evidence type="ECO:0000256" key="1">
    <source>
        <dbReference type="ARBA" id="ARBA00000707"/>
    </source>
</evidence>
<evidence type="ECO:0000313" key="11">
    <source>
        <dbReference type="Proteomes" id="UP001479436"/>
    </source>
</evidence>
<evidence type="ECO:0000256" key="4">
    <source>
        <dbReference type="ARBA" id="ARBA00022670"/>
    </source>
</evidence>
<dbReference type="InterPro" id="IPR050185">
    <property type="entry name" value="Ub_carboxyl-term_hydrolase"/>
</dbReference>
<dbReference type="InterPro" id="IPR038765">
    <property type="entry name" value="Papain-like_cys_pep_sf"/>
</dbReference>
<dbReference type="EC" id="3.4.19.12" evidence="3"/>
<feature type="domain" description="USP" evidence="9">
    <location>
        <begin position="1"/>
        <end position="637"/>
    </location>
</feature>
<dbReference type="InterPro" id="IPR028889">
    <property type="entry name" value="USP"/>
</dbReference>
<reference evidence="10 11" key="1">
    <citation type="submission" date="2023-04" db="EMBL/GenBank/DDBJ databases">
        <title>Genome of Basidiobolus ranarum AG-B5.</title>
        <authorList>
            <person name="Stajich J.E."/>
            <person name="Carter-House D."/>
            <person name="Gryganskyi A."/>
        </authorList>
    </citation>
    <scope>NUCLEOTIDE SEQUENCE [LARGE SCALE GENOMIC DNA]</scope>
    <source>
        <strain evidence="10 11">AG-B5</strain>
    </source>
</reference>
<sequence length="693" mass="79012">MNSALQCLSNTQELKEYFISGLYKRELNRTNPLGMNGEVAKAFGSLIEKLWSGQSSSITPRDFKLTIGQFAPSFMGYQQHDSQEFIAFLLDGLHEDLNRIYDKPFIEKKDSDGRPDALIAEEHWKIHKARNDSIIVDMFHGQYKSTLICPECNKISVTFDPFMYLTLPIPISKELKLEVHFIPLDSSKCPVKLNLTMPHESTHKTMKEKIGSIVNVPSGNLVSCEIYTSRIYKVFENSEKLNEIGASDTIYVYELPASFPPDRNSGYVILPVLNAYSISESDNSFLHSRSISDFFGFPLIVTLSESQISVNGLEEAVLDQLNRYTTVDLKNLDPSKFHSPKLEDLINNVEMNDLESDEEVIAGEEDSVPQEESAPEVSVEESKPKDTKLFNMKISSQISPLGIPDNFTMSDLISLSQRKQEVDEAKNDNHYVPLLGFGDTIICEWDREVAGYAFNDNRDAMDTDDIGHGLWDVFESYQDFVEEAPSKKEITLDDCLDEFIKEEQLGEDDLWYCPNCKKHQQALKKFDLWRLPDFLVVHLKRFSHTRSWRNKIDALVDFPISGLDLSSRVLSEHIGEDGLVYDLYAISNHYGGLGGGHYTAYGYNHEQWYHYDDSIVDPVDEDSVKTTAAYLLFYKRRNAKLHLPELGHTSSPNIETEQLSMEHISSDPNVKMVDSDEELDRFMSDNRSSPDFM</sequence>
<evidence type="ECO:0000313" key="10">
    <source>
        <dbReference type="EMBL" id="KAK9768247.1"/>
    </source>
</evidence>
<accession>A0ABR2X3L3</accession>
<evidence type="ECO:0000256" key="2">
    <source>
        <dbReference type="ARBA" id="ARBA00009085"/>
    </source>
</evidence>